<reference evidence="4" key="1">
    <citation type="submission" date="2022-03" db="EMBL/GenBank/DDBJ databases">
        <title>The complete genome sequence of a Methyloterrigena soli.</title>
        <authorList>
            <person name="Zi Z."/>
        </authorList>
    </citation>
    <scope>NUCLEOTIDE SEQUENCE</scope>
    <source>
        <strain evidence="4">M48</strain>
    </source>
</reference>
<name>A0AA41UCW4_9HYPH</name>
<feature type="compositionally biased region" description="Polar residues" evidence="2">
    <location>
        <begin position="401"/>
        <end position="410"/>
    </location>
</feature>
<gene>
    <name evidence="4" type="ORF">ML536_18280</name>
</gene>
<keyword evidence="3" id="KW-1133">Transmembrane helix</keyword>
<feature type="region of interest" description="Disordered" evidence="2">
    <location>
        <begin position="281"/>
        <end position="428"/>
    </location>
</feature>
<comment type="caution">
    <text evidence="4">The sequence shown here is derived from an EMBL/GenBank/DDBJ whole genome shotgun (WGS) entry which is preliminary data.</text>
</comment>
<dbReference type="AlphaFoldDB" id="A0AA41UCW4"/>
<feature type="coiled-coil region" evidence="1">
    <location>
        <begin position="192"/>
        <end position="231"/>
    </location>
</feature>
<feature type="transmembrane region" description="Helical" evidence="3">
    <location>
        <begin position="43"/>
        <end position="63"/>
    </location>
</feature>
<keyword evidence="3" id="KW-0472">Membrane</keyword>
<proteinExistence type="predicted"/>
<organism evidence="4 5">
    <name type="scientific">Paradevosia shaoguanensis</name>
    <dbReference type="NCBI Taxonomy" id="1335043"/>
    <lineage>
        <taxon>Bacteria</taxon>
        <taxon>Pseudomonadati</taxon>
        <taxon>Pseudomonadota</taxon>
        <taxon>Alphaproteobacteria</taxon>
        <taxon>Hyphomicrobiales</taxon>
        <taxon>Devosiaceae</taxon>
        <taxon>Paradevosia</taxon>
    </lineage>
</organism>
<evidence type="ECO:0000313" key="4">
    <source>
        <dbReference type="EMBL" id="MCI0128785.1"/>
    </source>
</evidence>
<dbReference type="Proteomes" id="UP001156140">
    <property type="component" value="Unassembled WGS sequence"/>
</dbReference>
<evidence type="ECO:0000313" key="5">
    <source>
        <dbReference type="Proteomes" id="UP001156140"/>
    </source>
</evidence>
<keyword evidence="5" id="KW-1185">Reference proteome</keyword>
<feature type="transmembrane region" description="Helical" evidence="3">
    <location>
        <begin position="156"/>
        <end position="175"/>
    </location>
</feature>
<feature type="transmembrane region" description="Helical" evidence="3">
    <location>
        <begin position="69"/>
        <end position="90"/>
    </location>
</feature>
<accession>A0AA41UCW4</accession>
<evidence type="ECO:0000256" key="3">
    <source>
        <dbReference type="SAM" id="Phobius"/>
    </source>
</evidence>
<keyword evidence="3" id="KW-0812">Transmembrane</keyword>
<protein>
    <submittedName>
        <fullName evidence="4">Uncharacterized protein</fullName>
    </submittedName>
</protein>
<sequence length="473" mass="49477">MKTKTLRTTPAAGAAMMTPLHPADSSIASLIDRLARRWRVTRLVEAGLYALGLGVFAFVLMWWADQPMAAWIALGVAAVSFAGLAVLVWFRVPAPILLAIAADRKLALSEKLASAFEVMGHEAGPVAEALLEDAGAVAKAVSPERVTPWFDTRMRAALAVPVMAMVFAVAAFTFAGERTDATANGELAMPAIADVEKVAELLAAEAEVKEDQELESVANAMETLAEKMKQEQEPQSKQAAEEMVALLDRAGRRFAGNPMHNWPPFEGDNSGLADRMDAFKKQAQSGGSQGPAANSGQGGGMPGQTAGAENPEPPDPSLDVKPSSLPGGGKEGEGLGIKPPDGQKNSDALEDDEEGFANTSAQPPTKGTATGAGEGESNMAGTGDGPEAVAADQAPGPQGGFSETQTLTAEKTNDASRVRTSATTEARHTDVDDAVVQRQWPRLDAMPVERQAIPDAAAGAVARYFNRDEQVAP</sequence>
<dbReference type="RefSeq" id="WP_281736860.1">
    <property type="nucleotide sequence ID" value="NZ_JAKETQ010000003.1"/>
</dbReference>
<evidence type="ECO:0000256" key="2">
    <source>
        <dbReference type="SAM" id="MobiDB-lite"/>
    </source>
</evidence>
<evidence type="ECO:0000256" key="1">
    <source>
        <dbReference type="SAM" id="Coils"/>
    </source>
</evidence>
<keyword evidence="1" id="KW-0175">Coiled coil</keyword>
<dbReference type="EMBL" id="JALAZD010000003">
    <property type="protein sequence ID" value="MCI0128785.1"/>
    <property type="molecule type" value="Genomic_DNA"/>
</dbReference>